<evidence type="ECO:0000313" key="3">
    <source>
        <dbReference type="Proteomes" id="UP000232631"/>
    </source>
</evidence>
<reference evidence="2 3" key="1">
    <citation type="submission" date="2016-10" db="EMBL/GenBank/DDBJ databases">
        <title>Comparative genomics between deep and shallow subseafloor isolates.</title>
        <authorList>
            <person name="Ishii S."/>
            <person name="Miller J.R."/>
            <person name="Sutton G."/>
            <person name="Suzuki S."/>
            <person name="Methe B."/>
            <person name="Inagaki F."/>
            <person name="Imachi H."/>
        </authorList>
    </citation>
    <scope>NUCLEOTIDE SEQUENCE [LARGE SCALE GENOMIC DNA]</scope>
    <source>
        <strain evidence="2 3">A8p</strain>
    </source>
</reference>
<gene>
    <name evidence="2" type="ORF">BK009_10160</name>
</gene>
<dbReference type="AlphaFoldDB" id="A0A2H4VSF2"/>
<keyword evidence="1" id="KW-1133">Transmembrane helix</keyword>
<keyword evidence="1" id="KW-0472">Membrane</keyword>
<keyword evidence="3" id="KW-1185">Reference proteome</keyword>
<dbReference type="EMBL" id="CP017768">
    <property type="protein sequence ID" value="AUB61007.1"/>
    <property type="molecule type" value="Genomic_DNA"/>
</dbReference>
<evidence type="ECO:0000256" key="1">
    <source>
        <dbReference type="SAM" id="Phobius"/>
    </source>
</evidence>
<evidence type="ECO:0000313" key="2">
    <source>
        <dbReference type="EMBL" id="AUB61007.1"/>
    </source>
</evidence>
<name>A0A2H4VSF2_9EURY</name>
<dbReference type="RefSeq" id="WP_100909535.1">
    <property type="nucleotide sequence ID" value="NZ_CP017768.1"/>
</dbReference>
<dbReference type="Proteomes" id="UP000232631">
    <property type="component" value="Chromosome"/>
</dbReference>
<protein>
    <submittedName>
        <fullName evidence="2">Uncharacterized protein</fullName>
    </submittedName>
</protein>
<dbReference type="GeneID" id="35126861"/>
<organism evidence="2 3">
    <name type="scientific">Methanobacterium subterraneum</name>
    <dbReference type="NCBI Taxonomy" id="59277"/>
    <lineage>
        <taxon>Archaea</taxon>
        <taxon>Methanobacteriati</taxon>
        <taxon>Methanobacteriota</taxon>
        <taxon>Methanomada group</taxon>
        <taxon>Methanobacteria</taxon>
        <taxon>Methanobacteriales</taxon>
        <taxon>Methanobacteriaceae</taxon>
        <taxon>Methanobacterium</taxon>
    </lineage>
</organism>
<keyword evidence="1" id="KW-0812">Transmembrane</keyword>
<accession>A0A2H4VSF2</accession>
<dbReference type="KEGG" id="msub:BK009_10160"/>
<proteinExistence type="predicted"/>
<sequence>MDEKGFGYTLDAVLAIIPVMIVLFGVSNLALSPESPLQIHSSQKAHDTMELMVNYREGNALSVLEKMSAILNSGNNSPASITSAGELASDFLDKNLAGSEYLLTEESQLGGKALAGRMELKNTDNVATAIRNSGNYTYRIYIT</sequence>
<feature type="transmembrane region" description="Helical" evidence="1">
    <location>
        <begin position="12"/>
        <end position="31"/>
    </location>
</feature>